<dbReference type="Gene3D" id="3.40.50.620">
    <property type="entry name" value="HUPs"/>
    <property type="match status" value="1"/>
</dbReference>
<evidence type="ECO:0000256" key="8">
    <source>
        <dbReference type="ARBA" id="ARBA00022840"/>
    </source>
</evidence>
<dbReference type="PANTHER" id="PTHR39321:SF3">
    <property type="entry name" value="PHOSPHOPANTETHEINE ADENYLYLTRANSFERASE"/>
    <property type="match status" value="1"/>
</dbReference>
<dbReference type="EMBL" id="PIQA01000001">
    <property type="protein sequence ID" value="RUO67349.1"/>
    <property type="molecule type" value="Genomic_DNA"/>
</dbReference>
<dbReference type="CDD" id="cd02165">
    <property type="entry name" value="NMNAT"/>
    <property type="match status" value="1"/>
</dbReference>
<evidence type="ECO:0000313" key="13">
    <source>
        <dbReference type="EMBL" id="RUO67349.1"/>
    </source>
</evidence>
<evidence type="ECO:0000256" key="1">
    <source>
        <dbReference type="ARBA" id="ARBA00002324"/>
    </source>
</evidence>
<evidence type="ECO:0000256" key="10">
    <source>
        <dbReference type="ARBA" id="ARBA00048721"/>
    </source>
</evidence>
<organism evidence="13 14">
    <name type="scientific">Idiomarina piscisalsi</name>
    <dbReference type="NCBI Taxonomy" id="1096243"/>
    <lineage>
        <taxon>Bacteria</taxon>
        <taxon>Pseudomonadati</taxon>
        <taxon>Pseudomonadota</taxon>
        <taxon>Gammaproteobacteria</taxon>
        <taxon>Alteromonadales</taxon>
        <taxon>Idiomarinaceae</taxon>
        <taxon>Idiomarina</taxon>
    </lineage>
</organism>
<dbReference type="Pfam" id="PF01467">
    <property type="entry name" value="CTP_transf_like"/>
    <property type="match status" value="1"/>
</dbReference>
<comment type="function">
    <text evidence="1 11">Catalyzes the reversible adenylation of nicotinate mononucleotide (NaMN) to nicotinic acid adenine dinucleotide (NaAD).</text>
</comment>
<evidence type="ECO:0000256" key="4">
    <source>
        <dbReference type="ARBA" id="ARBA00022642"/>
    </source>
</evidence>
<dbReference type="SUPFAM" id="SSF52374">
    <property type="entry name" value="Nucleotidylyl transferase"/>
    <property type="match status" value="1"/>
</dbReference>
<dbReference type="NCBIfam" id="TIGR00125">
    <property type="entry name" value="cyt_tran_rel"/>
    <property type="match status" value="1"/>
</dbReference>
<accession>A0A432YVJ3</accession>
<dbReference type="GO" id="GO:0004515">
    <property type="term" value="F:nicotinate-nucleotide adenylyltransferase activity"/>
    <property type="evidence" value="ECO:0007669"/>
    <property type="project" value="UniProtKB-UniRule"/>
</dbReference>
<dbReference type="EC" id="2.7.7.18" evidence="11"/>
<comment type="caution">
    <text evidence="13">The sequence shown here is derived from an EMBL/GenBank/DDBJ whole genome shotgun (WGS) entry which is preliminary data.</text>
</comment>
<dbReference type="GO" id="GO:0009435">
    <property type="term" value="P:NAD+ biosynthetic process"/>
    <property type="evidence" value="ECO:0007669"/>
    <property type="project" value="UniProtKB-UniRule"/>
</dbReference>
<evidence type="ECO:0000313" key="14">
    <source>
        <dbReference type="Proteomes" id="UP000288361"/>
    </source>
</evidence>
<comment type="catalytic activity">
    <reaction evidence="10 11">
        <text>nicotinate beta-D-ribonucleotide + ATP + H(+) = deamido-NAD(+) + diphosphate</text>
        <dbReference type="Rhea" id="RHEA:22860"/>
        <dbReference type="ChEBI" id="CHEBI:15378"/>
        <dbReference type="ChEBI" id="CHEBI:30616"/>
        <dbReference type="ChEBI" id="CHEBI:33019"/>
        <dbReference type="ChEBI" id="CHEBI:57502"/>
        <dbReference type="ChEBI" id="CHEBI:58437"/>
        <dbReference type="EC" id="2.7.7.18"/>
    </reaction>
</comment>
<keyword evidence="4 11" id="KW-0662">Pyridine nucleotide biosynthesis</keyword>
<dbReference type="InterPro" id="IPR014729">
    <property type="entry name" value="Rossmann-like_a/b/a_fold"/>
</dbReference>
<evidence type="ECO:0000259" key="12">
    <source>
        <dbReference type="Pfam" id="PF01467"/>
    </source>
</evidence>
<keyword evidence="8 11" id="KW-0067">ATP-binding</keyword>
<dbReference type="PANTHER" id="PTHR39321">
    <property type="entry name" value="NICOTINATE-NUCLEOTIDE ADENYLYLTRANSFERASE-RELATED"/>
    <property type="match status" value="1"/>
</dbReference>
<proteinExistence type="inferred from homology"/>
<comment type="pathway">
    <text evidence="2 11">Cofactor biosynthesis; NAD(+) biosynthesis; deamido-NAD(+) from nicotinate D-ribonucleotide: step 1/1.</text>
</comment>
<evidence type="ECO:0000256" key="11">
    <source>
        <dbReference type="HAMAP-Rule" id="MF_00244"/>
    </source>
</evidence>
<dbReference type="Proteomes" id="UP000288361">
    <property type="component" value="Unassembled WGS sequence"/>
</dbReference>
<evidence type="ECO:0000256" key="5">
    <source>
        <dbReference type="ARBA" id="ARBA00022679"/>
    </source>
</evidence>
<comment type="similarity">
    <text evidence="3 11">Belongs to the NadD family.</text>
</comment>
<keyword evidence="7 11" id="KW-0547">Nucleotide-binding</keyword>
<evidence type="ECO:0000256" key="6">
    <source>
        <dbReference type="ARBA" id="ARBA00022695"/>
    </source>
</evidence>
<dbReference type="NCBIfam" id="TIGR00482">
    <property type="entry name" value="nicotinate (nicotinamide) nucleotide adenylyltransferase"/>
    <property type="match status" value="1"/>
</dbReference>
<dbReference type="NCBIfam" id="NF000839">
    <property type="entry name" value="PRK00071.1-1"/>
    <property type="match status" value="1"/>
</dbReference>
<keyword evidence="5 11" id="KW-0808">Transferase</keyword>
<evidence type="ECO:0000256" key="7">
    <source>
        <dbReference type="ARBA" id="ARBA00022741"/>
    </source>
</evidence>
<sequence length="209" mass="23829">MIRAFFGGTFDPIHNGHLKTSSALMKELGIDRLAFMPSAIPPHRTQPEASAEQRLDMVKLACKDYPGFEAEDWELQQSRPSYTAATLAEFSERFPNDTLVFVMGMDSLMSLNRWHKWREIVQYAHIVVMPRSGVPFAPQGNELETFIAQHRVNQPSDLESAKNGKLYIAQTPLIDISATELREQLHKRPASPPIPESVYKYIKENKLYL</sequence>
<dbReference type="HAMAP" id="MF_00244">
    <property type="entry name" value="NaMN_adenylyltr"/>
    <property type="match status" value="1"/>
</dbReference>
<evidence type="ECO:0000256" key="3">
    <source>
        <dbReference type="ARBA" id="ARBA00009014"/>
    </source>
</evidence>
<feature type="domain" description="Cytidyltransferase-like" evidence="12">
    <location>
        <begin position="5"/>
        <end position="183"/>
    </location>
</feature>
<dbReference type="AlphaFoldDB" id="A0A432YVJ3"/>
<dbReference type="InterPro" id="IPR005248">
    <property type="entry name" value="NadD/NMNAT"/>
</dbReference>
<evidence type="ECO:0000256" key="2">
    <source>
        <dbReference type="ARBA" id="ARBA00005019"/>
    </source>
</evidence>
<gene>
    <name evidence="11" type="primary">nadD</name>
    <name evidence="13" type="ORF">CWI73_00300</name>
</gene>
<dbReference type="InterPro" id="IPR004821">
    <property type="entry name" value="Cyt_trans-like"/>
</dbReference>
<dbReference type="UniPathway" id="UPA00253">
    <property type="reaction ID" value="UER00332"/>
</dbReference>
<protein>
    <recommendedName>
        <fullName evidence="11">Probable nicotinate-nucleotide adenylyltransferase</fullName>
        <ecNumber evidence="11">2.7.7.18</ecNumber>
    </recommendedName>
    <alternativeName>
        <fullName evidence="11">Deamido-NAD(+) diphosphorylase</fullName>
    </alternativeName>
    <alternativeName>
        <fullName evidence="11">Deamido-NAD(+) pyrophosphorylase</fullName>
    </alternativeName>
    <alternativeName>
        <fullName evidence="11">Nicotinate mononucleotide adenylyltransferase</fullName>
        <shortName evidence="11">NaMN adenylyltransferase</shortName>
    </alternativeName>
</protein>
<dbReference type="GO" id="GO:0005524">
    <property type="term" value="F:ATP binding"/>
    <property type="evidence" value="ECO:0007669"/>
    <property type="project" value="UniProtKB-KW"/>
</dbReference>
<keyword evidence="6 11" id="KW-0548">Nucleotidyltransferase</keyword>
<name>A0A432YVJ3_9GAMM</name>
<dbReference type="RefSeq" id="WP_126751026.1">
    <property type="nucleotide sequence ID" value="NZ_JBHUMT010000016.1"/>
</dbReference>
<evidence type="ECO:0000256" key="9">
    <source>
        <dbReference type="ARBA" id="ARBA00023027"/>
    </source>
</evidence>
<reference evidence="13 14" key="1">
    <citation type="journal article" date="2011" name="Front. Microbiol.">
        <title>Genomic signatures of strain selection and enhancement in Bacillus atrophaeus var. globigii, a historical biowarfare simulant.</title>
        <authorList>
            <person name="Gibbons H.S."/>
            <person name="Broomall S.M."/>
            <person name="McNew L.A."/>
            <person name="Daligault H."/>
            <person name="Chapman C."/>
            <person name="Bruce D."/>
            <person name="Karavis M."/>
            <person name="Krepps M."/>
            <person name="McGregor P.A."/>
            <person name="Hong C."/>
            <person name="Park K.H."/>
            <person name="Akmal A."/>
            <person name="Feldman A."/>
            <person name="Lin J.S."/>
            <person name="Chang W.E."/>
            <person name="Higgs B.W."/>
            <person name="Demirev P."/>
            <person name="Lindquist J."/>
            <person name="Liem A."/>
            <person name="Fochler E."/>
            <person name="Read T.D."/>
            <person name="Tapia R."/>
            <person name="Johnson S."/>
            <person name="Bishop-Lilly K.A."/>
            <person name="Detter C."/>
            <person name="Han C."/>
            <person name="Sozhamannan S."/>
            <person name="Rosenzweig C.N."/>
            <person name="Skowronski E.W."/>
        </authorList>
    </citation>
    <scope>NUCLEOTIDE SEQUENCE [LARGE SCALE GENOMIC DNA]</scope>
    <source>
        <strain evidence="13 14">TPS4-2</strain>
    </source>
</reference>
<keyword evidence="9 11" id="KW-0520">NAD</keyword>